<dbReference type="OrthoDB" id="425681at2759"/>
<dbReference type="STRING" id="151549.A0A4C1YMP8"/>
<reference evidence="1 2" key="1">
    <citation type="journal article" date="2019" name="Commun. Biol.">
        <title>The bagworm genome reveals a unique fibroin gene that provides high tensile strength.</title>
        <authorList>
            <person name="Kono N."/>
            <person name="Nakamura H."/>
            <person name="Ohtoshi R."/>
            <person name="Tomita M."/>
            <person name="Numata K."/>
            <person name="Arakawa K."/>
        </authorList>
    </citation>
    <scope>NUCLEOTIDE SEQUENCE [LARGE SCALE GENOMIC DNA]</scope>
</reference>
<dbReference type="Proteomes" id="UP000299102">
    <property type="component" value="Unassembled WGS sequence"/>
</dbReference>
<organism evidence="1 2">
    <name type="scientific">Eumeta variegata</name>
    <name type="common">Bagworm moth</name>
    <name type="synonym">Eumeta japonica</name>
    <dbReference type="NCBI Taxonomy" id="151549"/>
    <lineage>
        <taxon>Eukaryota</taxon>
        <taxon>Metazoa</taxon>
        <taxon>Ecdysozoa</taxon>
        <taxon>Arthropoda</taxon>
        <taxon>Hexapoda</taxon>
        <taxon>Insecta</taxon>
        <taxon>Pterygota</taxon>
        <taxon>Neoptera</taxon>
        <taxon>Endopterygota</taxon>
        <taxon>Lepidoptera</taxon>
        <taxon>Glossata</taxon>
        <taxon>Ditrysia</taxon>
        <taxon>Tineoidea</taxon>
        <taxon>Psychidae</taxon>
        <taxon>Oiketicinae</taxon>
        <taxon>Eumeta</taxon>
    </lineage>
</organism>
<evidence type="ECO:0000313" key="2">
    <source>
        <dbReference type="Proteomes" id="UP000299102"/>
    </source>
</evidence>
<sequence length="124" mass="14003">MFEKGESTTECDILIEGEKVEQAKEFVCLGNLFTNDGKHDRDIETRVNEALLAIMNSKTLSRQARLAIHSGILISTLMYGGESWIWQKKSKGGSMQWRCDRFVVCVECLEKIDVKTVMLESGVV</sequence>
<comment type="caution">
    <text evidence="1">The sequence shown here is derived from an EMBL/GenBank/DDBJ whole genome shotgun (WGS) entry which is preliminary data.</text>
</comment>
<evidence type="ECO:0000313" key="1">
    <source>
        <dbReference type="EMBL" id="GBP75899.1"/>
    </source>
</evidence>
<name>A0A4C1YMP8_EUMVA</name>
<protein>
    <submittedName>
        <fullName evidence="1">Uncharacterized protein</fullName>
    </submittedName>
</protein>
<dbReference type="AlphaFoldDB" id="A0A4C1YMP8"/>
<keyword evidence="2" id="KW-1185">Reference proteome</keyword>
<gene>
    <name evidence="1" type="ORF">EVAR_11011_1</name>
</gene>
<dbReference type="EMBL" id="BGZK01001266">
    <property type="protein sequence ID" value="GBP75899.1"/>
    <property type="molecule type" value="Genomic_DNA"/>
</dbReference>
<accession>A0A4C1YMP8</accession>
<proteinExistence type="predicted"/>